<evidence type="ECO:0000313" key="6">
    <source>
        <dbReference type="Proteomes" id="UP000189796"/>
    </source>
</evidence>
<gene>
    <name evidence="5" type="ORF">SAMN05443248_6565</name>
</gene>
<reference evidence="5 6" key="1">
    <citation type="submission" date="2016-11" db="EMBL/GenBank/DDBJ databases">
        <authorList>
            <person name="Jaros S."/>
            <person name="Januszkiewicz K."/>
            <person name="Wedrychowicz H."/>
        </authorList>
    </citation>
    <scope>NUCLEOTIDE SEQUENCE [LARGE SCALE GENOMIC DNA]</scope>
    <source>
        <strain evidence="5 6">GAS138</strain>
    </source>
</reference>
<dbReference type="GO" id="GO:0003677">
    <property type="term" value="F:DNA binding"/>
    <property type="evidence" value="ECO:0007669"/>
    <property type="project" value="UniProtKB-KW"/>
</dbReference>
<name>A0A1M5WGB5_9BRAD</name>
<evidence type="ECO:0000256" key="2">
    <source>
        <dbReference type="ARBA" id="ARBA00023125"/>
    </source>
</evidence>
<dbReference type="AlphaFoldDB" id="A0A1M5WGB5"/>
<evidence type="ECO:0000256" key="3">
    <source>
        <dbReference type="ARBA" id="ARBA00023163"/>
    </source>
</evidence>
<dbReference type="Proteomes" id="UP000189796">
    <property type="component" value="Chromosome I"/>
</dbReference>
<dbReference type="PANTHER" id="PTHR42756">
    <property type="entry name" value="TRANSCRIPTIONAL REGULATOR, MARR"/>
    <property type="match status" value="1"/>
</dbReference>
<proteinExistence type="predicted"/>
<dbReference type="InterPro" id="IPR036388">
    <property type="entry name" value="WH-like_DNA-bd_sf"/>
</dbReference>
<keyword evidence="2" id="KW-0238">DNA-binding</keyword>
<dbReference type="Gene3D" id="1.10.10.10">
    <property type="entry name" value="Winged helix-like DNA-binding domain superfamily/Winged helix DNA-binding domain"/>
    <property type="match status" value="1"/>
</dbReference>
<evidence type="ECO:0000256" key="1">
    <source>
        <dbReference type="ARBA" id="ARBA00023015"/>
    </source>
</evidence>
<dbReference type="GO" id="GO:0003700">
    <property type="term" value="F:DNA-binding transcription factor activity"/>
    <property type="evidence" value="ECO:0007669"/>
    <property type="project" value="InterPro"/>
</dbReference>
<dbReference type="InterPro" id="IPR036390">
    <property type="entry name" value="WH_DNA-bd_sf"/>
</dbReference>
<evidence type="ECO:0000313" key="5">
    <source>
        <dbReference type="EMBL" id="SHH86555.1"/>
    </source>
</evidence>
<dbReference type="PANTHER" id="PTHR42756:SF1">
    <property type="entry name" value="TRANSCRIPTIONAL REPRESSOR OF EMRAB OPERON"/>
    <property type="match status" value="1"/>
</dbReference>
<dbReference type="Pfam" id="PF01047">
    <property type="entry name" value="MarR"/>
    <property type="match status" value="1"/>
</dbReference>
<dbReference type="SUPFAM" id="SSF46785">
    <property type="entry name" value="Winged helix' DNA-binding domain"/>
    <property type="match status" value="1"/>
</dbReference>
<dbReference type="PROSITE" id="PS50995">
    <property type="entry name" value="HTH_MARR_2"/>
    <property type="match status" value="1"/>
</dbReference>
<dbReference type="EMBL" id="LT670817">
    <property type="protein sequence ID" value="SHH86555.1"/>
    <property type="molecule type" value="Genomic_DNA"/>
</dbReference>
<feature type="domain" description="HTH marR-type" evidence="4">
    <location>
        <begin position="46"/>
        <end position="178"/>
    </location>
</feature>
<dbReference type="RefSeq" id="WP_245332343.1">
    <property type="nucleotide sequence ID" value="NZ_LT670817.1"/>
</dbReference>
<sequence>MAKLLTAIGMAIFTSDGPQLRSKGMSADKGMKSASAADIARNWQLEGGIGFLLRLLEARYDVLYQNVTRQSEITPRQFGVLIALYQQGPLTPSVLAERISCDRNTLSEMLKRMAARKLISKKNNAEDRRSIQVQIAAKGEAALLDVIPATAELQNLMLAPLRKQDRSHFLKCLLAIAKAPPSDSTEPSED</sequence>
<accession>A0A1M5WGB5</accession>
<dbReference type="SMART" id="SM00347">
    <property type="entry name" value="HTH_MARR"/>
    <property type="match status" value="1"/>
</dbReference>
<dbReference type="InterPro" id="IPR000835">
    <property type="entry name" value="HTH_MarR-typ"/>
</dbReference>
<organism evidence="5 6">
    <name type="scientific">Bradyrhizobium erythrophlei</name>
    <dbReference type="NCBI Taxonomy" id="1437360"/>
    <lineage>
        <taxon>Bacteria</taxon>
        <taxon>Pseudomonadati</taxon>
        <taxon>Pseudomonadota</taxon>
        <taxon>Alphaproteobacteria</taxon>
        <taxon>Hyphomicrobiales</taxon>
        <taxon>Nitrobacteraceae</taxon>
        <taxon>Bradyrhizobium</taxon>
    </lineage>
</organism>
<keyword evidence="3" id="KW-0804">Transcription</keyword>
<evidence type="ECO:0000259" key="4">
    <source>
        <dbReference type="PROSITE" id="PS50995"/>
    </source>
</evidence>
<keyword evidence="1" id="KW-0805">Transcription regulation</keyword>
<protein>
    <submittedName>
        <fullName evidence="5">Transcriptional regulator, MarR family</fullName>
    </submittedName>
</protein>